<reference evidence="1 2" key="1">
    <citation type="journal article" date="2024" name="Plant Biotechnol. J.">
        <title>Genome and CRISPR/Cas9 system of a widespread forest tree (Populus alba) in the world.</title>
        <authorList>
            <person name="Liu Y.J."/>
            <person name="Jiang P.F."/>
            <person name="Han X.M."/>
            <person name="Li X.Y."/>
            <person name="Wang H.M."/>
            <person name="Wang Y.J."/>
            <person name="Wang X.X."/>
            <person name="Zeng Q.Y."/>
        </authorList>
    </citation>
    <scope>NUCLEOTIDE SEQUENCE [LARGE SCALE GENOMIC DNA]</scope>
    <source>
        <strain evidence="2">cv. PAL-ZL1</strain>
    </source>
</reference>
<keyword evidence="2" id="KW-1185">Reference proteome</keyword>
<gene>
    <name evidence="1" type="ORF">D5086_020777</name>
</gene>
<sequence length="643" mass="71804">MTSTGFLYSNGMIFYPPDTPPISTFLESNPGAYTTTRTHNNTASLLFWDRHLQRLSNSVKILLTSNPQFLFKSLNSTINPLLSPPPPPNPMWESTIKSLVNETVNKVLPVALRETRNEGEELAVTALVTGNTENLSEVKGNVYEALDVHVHVGSHVPRVFGVKGNGARVAVVGPGRDIAEAKYSDWVRLRKSLEKLRPPSVTELLLSKDGDRILEGCVTNFFAVCRKDDRNEKYLGGNENTFPYEVQTAPIGDGVLPGVIRQLVIEVCLSKGIPFREVAPSWSEHEFWQEAFITSSLRIVQRVEKIQVPSSWQSLELKALKEISWEEKQFEEDPGMITALIQHIIALNFELMRCIFLINVEVFSGRWRITRRVRRRGATRVVVNRARGQGGSGILWRTVFGGFGKMGCLLLFGNAVGTLEVYLLFIGLVVLESNLLTLLFSLVLLDDAMPQLELGVMFQQLWQGDAKGSARGGDGSSKREGVGGLPAQNAQGDTVHPDDLTLTVIFFLLKGERELGGLMELYLRPVFSWASCHLAGTGTAYDPSFHARQRVGFGFAFVNSMNSSWQNFLVSTLVESFALVDLIETKALCILAALVFGYRWRWFKCGWCRHQQSSFTGQIKLCKFALYLIYTLPSIARMVSWSI</sequence>
<organism evidence="1 2">
    <name type="scientific">Populus alba</name>
    <name type="common">White poplar</name>
    <dbReference type="NCBI Taxonomy" id="43335"/>
    <lineage>
        <taxon>Eukaryota</taxon>
        <taxon>Viridiplantae</taxon>
        <taxon>Streptophyta</taxon>
        <taxon>Embryophyta</taxon>
        <taxon>Tracheophyta</taxon>
        <taxon>Spermatophyta</taxon>
        <taxon>Magnoliopsida</taxon>
        <taxon>eudicotyledons</taxon>
        <taxon>Gunneridae</taxon>
        <taxon>Pentapetalae</taxon>
        <taxon>rosids</taxon>
        <taxon>fabids</taxon>
        <taxon>Malpighiales</taxon>
        <taxon>Salicaceae</taxon>
        <taxon>Saliceae</taxon>
        <taxon>Populus</taxon>
    </lineage>
</organism>
<comment type="caution">
    <text evidence="1">The sequence shown here is derived from an EMBL/GenBank/DDBJ whole genome shotgun (WGS) entry which is preliminary data.</text>
</comment>
<proteinExistence type="predicted"/>
<protein>
    <submittedName>
        <fullName evidence="1">Uncharacterized protein</fullName>
    </submittedName>
</protein>
<dbReference type="Proteomes" id="UP000309997">
    <property type="component" value="Unassembled WGS sequence"/>
</dbReference>
<accession>A0ACC4BML4</accession>
<dbReference type="EMBL" id="RCHU02000010">
    <property type="protein sequence ID" value="KAL3579273.1"/>
    <property type="molecule type" value="Genomic_DNA"/>
</dbReference>
<evidence type="ECO:0000313" key="2">
    <source>
        <dbReference type="Proteomes" id="UP000309997"/>
    </source>
</evidence>
<name>A0ACC4BML4_POPAL</name>
<evidence type="ECO:0000313" key="1">
    <source>
        <dbReference type="EMBL" id="KAL3579273.1"/>
    </source>
</evidence>